<evidence type="ECO:0000313" key="2">
    <source>
        <dbReference type="Proteomes" id="UP000092321"/>
    </source>
</evidence>
<proteinExistence type="predicted"/>
<dbReference type="Proteomes" id="UP000092321">
    <property type="component" value="Unassembled WGS sequence"/>
</dbReference>
<accession>A0A1B7TBQ9</accession>
<comment type="caution">
    <text evidence="1">The sequence shown here is derived from an EMBL/GenBank/DDBJ whole genome shotgun (WGS) entry which is preliminary data.</text>
</comment>
<gene>
    <name evidence="1" type="ORF">HANVADRAFT_3020</name>
</gene>
<sequence length="124" mass="14263">MDNTNKKSIYDKNFAALSIERVTEIDSTVSKTTLLNNKIFSTKSATNGTVNVKPVDKLLTQIHKDTYFLLMNSSPLLEYQAVSNGTYNLFETKANLLKQYKTVEERIEKKKRGYFETLDVEKKK</sequence>
<dbReference type="EMBL" id="LXPE01000022">
    <property type="protein sequence ID" value="OBA26161.1"/>
    <property type="molecule type" value="Genomic_DNA"/>
</dbReference>
<dbReference type="AlphaFoldDB" id="A0A1B7TBQ9"/>
<reference evidence="2" key="1">
    <citation type="journal article" date="2016" name="Proc. Natl. Acad. Sci. U.S.A.">
        <title>Comparative genomics of biotechnologically important yeasts.</title>
        <authorList>
            <person name="Riley R."/>
            <person name="Haridas S."/>
            <person name="Wolfe K.H."/>
            <person name="Lopes M.R."/>
            <person name="Hittinger C.T."/>
            <person name="Goeker M."/>
            <person name="Salamov A.A."/>
            <person name="Wisecaver J.H."/>
            <person name="Long T.M."/>
            <person name="Calvey C.H."/>
            <person name="Aerts A.L."/>
            <person name="Barry K.W."/>
            <person name="Choi C."/>
            <person name="Clum A."/>
            <person name="Coughlan A.Y."/>
            <person name="Deshpande S."/>
            <person name="Douglass A.P."/>
            <person name="Hanson S.J."/>
            <person name="Klenk H.-P."/>
            <person name="LaButti K.M."/>
            <person name="Lapidus A."/>
            <person name="Lindquist E.A."/>
            <person name="Lipzen A.M."/>
            <person name="Meier-Kolthoff J.P."/>
            <person name="Ohm R.A."/>
            <person name="Otillar R.P."/>
            <person name="Pangilinan J.L."/>
            <person name="Peng Y."/>
            <person name="Rokas A."/>
            <person name="Rosa C.A."/>
            <person name="Scheuner C."/>
            <person name="Sibirny A.A."/>
            <person name="Slot J.C."/>
            <person name="Stielow J.B."/>
            <person name="Sun H."/>
            <person name="Kurtzman C.P."/>
            <person name="Blackwell M."/>
            <person name="Grigoriev I.V."/>
            <person name="Jeffries T.W."/>
        </authorList>
    </citation>
    <scope>NUCLEOTIDE SEQUENCE [LARGE SCALE GENOMIC DNA]</scope>
    <source>
        <strain evidence="2">NRRL Y-1626</strain>
    </source>
</reference>
<keyword evidence="2" id="KW-1185">Reference proteome</keyword>
<name>A0A1B7TBQ9_9ASCO</name>
<evidence type="ECO:0000313" key="1">
    <source>
        <dbReference type="EMBL" id="OBA26161.1"/>
    </source>
</evidence>
<protein>
    <submittedName>
        <fullName evidence="1">Uncharacterized protein</fullName>
    </submittedName>
</protein>
<organism evidence="1 2">
    <name type="scientific">Hanseniaspora valbyensis NRRL Y-1626</name>
    <dbReference type="NCBI Taxonomy" id="766949"/>
    <lineage>
        <taxon>Eukaryota</taxon>
        <taxon>Fungi</taxon>
        <taxon>Dikarya</taxon>
        <taxon>Ascomycota</taxon>
        <taxon>Saccharomycotina</taxon>
        <taxon>Saccharomycetes</taxon>
        <taxon>Saccharomycodales</taxon>
        <taxon>Saccharomycodaceae</taxon>
        <taxon>Hanseniaspora</taxon>
    </lineage>
</organism>
<dbReference type="OrthoDB" id="3972935at2759"/>